<evidence type="ECO:0000313" key="4">
    <source>
        <dbReference type="Proteomes" id="UP000215405"/>
    </source>
</evidence>
<protein>
    <submittedName>
        <fullName evidence="3">Phenazine biosynthesis protein PhzF</fullName>
    </submittedName>
</protein>
<name>A0A231UWM3_9HYPH</name>
<dbReference type="NCBIfam" id="TIGR00654">
    <property type="entry name" value="PhzF_family"/>
    <property type="match status" value="1"/>
</dbReference>
<dbReference type="Proteomes" id="UP000215405">
    <property type="component" value="Unassembled WGS sequence"/>
</dbReference>
<gene>
    <name evidence="3" type="ORF">B7H23_09425</name>
</gene>
<dbReference type="PANTHER" id="PTHR13774:SF32">
    <property type="entry name" value="ANTISENSE-ENHANCING SEQUENCE 1"/>
    <property type="match status" value="1"/>
</dbReference>
<keyword evidence="4" id="KW-1185">Reference proteome</keyword>
<dbReference type="SUPFAM" id="SSF54506">
    <property type="entry name" value="Diaminopimelate epimerase-like"/>
    <property type="match status" value="1"/>
</dbReference>
<comment type="similarity">
    <text evidence="1">Belongs to the PhzF family.</text>
</comment>
<reference evidence="4" key="1">
    <citation type="journal article" date="2017" name="Int. J. Syst. Evol. Microbiol.">
        <title>Notoacmeibacter marinus gen. nov., sp. nov., isolated from the gut of a limpet and proposal of Notoacmeibacteraceae fam. nov. in the order Rhizobiales of the class Alphaproteobacteria.</title>
        <authorList>
            <person name="Huang Z."/>
            <person name="Guo F."/>
            <person name="Lai Q."/>
        </authorList>
    </citation>
    <scope>NUCLEOTIDE SEQUENCE [LARGE SCALE GENOMIC DNA]</scope>
    <source>
        <strain evidence="4">XMTR2A4</strain>
    </source>
</reference>
<evidence type="ECO:0000256" key="1">
    <source>
        <dbReference type="ARBA" id="ARBA00008270"/>
    </source>
</evidence>
<dbReference type="GO" id="GO:0016853">
    <property type="term" value="F:isomerase activity"/>
    <property type="evidence" value="ECO:0007669"/>
    <property type="project" value="TreeGrafter"/>
</dbReference>
<feature type="active site" evidence="2">
    <location>
        <position position="46"/>
    </location>
</feature>
<dbReference type="AlphaFoldDB" id="A0A231UWM3"/>
<proteinExistence type="inferred from homology"/>
<sequence>MTRDYAIYDVFTATPLEGNPLAVVFDADGLDDGQMAAIAGEFNLSETIFLTSPENEAHSRGARIFTPKAELPFAGHPTVGAAIAIVERRGGLAGDGRIVTLEEGIGLVRCVVKDDGGTHFAEFDLPKLPVAAELNLKKDEIADALGLAPAEIGFENHVPTLHSAGVPFLCVPVDGLEAIGRASTNNDTWPAFSKRTGFGEVYLYTRDTVRHDAAFHSRLFAPGFGIAEDPATGAAAAAFAGVVMQFDTPHDGPHVVLIEQGVEMGRPSALRLEMDIENRKLTKARLGGHAVRIAEGQLLL</sequence>
<dbReference type="RefSeq" id="WP_094077182.1">
    <property type="nucleotide sequence ID" value="NZ_NBYO01000002.1"/>
</dbReference>
<organism evidence="3 4">
    <name type="scientific">Notoacmeibacter marinus</name>
    <dbReference type="NCBI Taxonomy" id="1876515"/>
    <lineage>
        <taxon>Bacteria</taxon>
        <taxon>Pseudomonadati</taxon>
        <taxon>Pseudomonadota</taxon>
        <taxon>Alphaproteobacteria</taxon>
        <taxon>Hyphomicrobiales</taxon>
        <taxon>Notoacmeibacteraceae</taxon>
        <taxon>Notoacmeibacter</taxon>
    </lineage>
</organism>
<dbReference type="GO" id="GO:0005737">
    <property type="term" value="C:cytoplasm"/>
    <property type="evidence" value="ECO:0007669"/>
    <property type="project" value="TreeGrafter"/>
</dbReference>
<dbReference type="PANTHER" id="PTHR13774">
    <property type="entry name" value="PHENAZINE BIOSYNTHESIS PROTEIN"/>
    <property type="match status" value="1"/>
</dbReference>
<dbReference type="InterPro" id="IPR003719">
    <property type="entry name" value="Phenazine_PhzF-like"/>
</dbReference>
<accession>A0A231UWM3</accession>
<evidence type="ECO:0000256" key="2">
    <source>
        <dbReference type="PIRSR" id="PIRSR016184-1"/>
    </source>
</evidence>
<comment type="caution">
    <text evidence="3">The sequence shown here is derived from an EMBL/GenBank/DDBJ whole genome shotgun (WGS) entry which is preliminary data.</text>
</comment>
<evidence type="ECO:0000313" key="3">
    <source>
        <dbReference type="EMBL" id="OXT00353.1"/>
    </source>
</evidence>
<dbReference type="PIRSF" id="PIRSF016184">
    <property type="entry name" value="PhzC_PhzF"/>
    <property type="match status" value="1"/>
</dbReference>
<dbReference type="Pfam" id="PF02567">
    <property type="entry name" value="PhzC-PhzF"/>
    <property type="match status" value="1"/>
</dbReference>
<dbReference type="Gene3D" id="3.10.310.10">
    <property type="entry name" value="Diaminopimelate Epimerase, Chain A, domain 1"/>
    <property type="match status" value="2"/>
</dbReference>
<dbReference type="EMBL" id="NBYO01000002">
    <property type="protein sequence ID" value="OXT00353.1"/>
    <property type="molecule type" value="Genomic_DNA"/>
</dbReference>